<dbReference type="AlphaFoldDB" id="A0A6P5JT68"/>
<dbReference type="Proteomes" id="UP000515140">
    <property type="component" value="Unplaced"/>
</dbReference>
<gene>
    <name evidence="2" type="primary">LOC110202664</name>
</gene>
<dbReference type="RefSeq" id="XP_020834571.1">
    <property type="nucleotide sequence ID" value="XM_020978912.1"/>
</dbReference>
<dbReference type="InParanoid" id="A0A6P5JT68"/>
<evidence type="ECO:0000313" key="1">
    <source>
        <dbReference type="Proteomes" id="UP000515140"/>
    </source>
</evidence>
<reference evidence="2" key="1">
    <citation type="submission" date="2025-08" db="UniProtKB">
        <authorList>
            <consortium name="RefSeq"/>
        </authorList>
    </citation>
    <scope>IDENTIFICATION</scope>
    <source>
        <tissue evidence="2">Spleen</tissue>
    </source>
</reference>
<name>A0A6P5JT68_PHACI</name>
<dbReference type="GeneID" id="110202664"/>
<keyword evidence="1" id="KW-1185">Reference proteome</keyword>
<proteinExistence type="predicted"/>
<sequence length="123" mass="14320">MGERRCLTFSVYPAYSHFDSGGPQNARPCPPIPCCRRPCTFEEWNGPLLLYFVYSLLQHGHVKFPRKWNNREVCGYACVRLWQKNRWQGYLAKMIESIDNGKTGEKKVGTLNLEDLRLQQIVP</sequence>
<accession>A0A6P5JT68</accession>
<dbReference type="KEGG" id="pcw:110202664"/>
<protein>
    <submittedName>
        <fullName evidence="2">Uncharacterized protein LOC110202664 isoform X1</fullName>
    </submittedName>
</protein>
<organism evidence="1 2">
    <name type="scientific">Phascolarctos cinereus</name>
    <name type="common">Koala</name>
    <dbReference type="NCBI Taxonomy" id="38626"/>
    <lineage>
        <taxon>Eukaryota</taxon>
        <taxon>Metazoa</taxon>
        <taxon>Chordata</taxon>
        <taxon>Craniata</taxon>
        <taxon>Vertebrata</taxon>
        <taxon>Euteleostomi</taxon>
        <taxon>Mammalia</taxon>
        <taxon>Metatheria</taxon>
        <taxon>Diprotodontia</taxon>
        <taxon>Phascolarctidae</taxon>
        <taxon>Phascolarctos</taxon>
    </lineage>
</organism>
<evidence type="ECO:0000313" key="2">
    <source>
        <dbReference type="RefSeq" id="XP_020834571.1"/>
    </source>
</evidence>